<sequence length="67" mass="7731">MNIQEAIKEAGKQKRGITRKSWGPNPIWMIPTNTTSCILIMQNDKKISVRWNPRSQDITATDWIVYG</sequence>
<feature type="region of interest" description="Disordered" evidence="1">
    <location>
        <begin position="1"/>
        <end position="20"/>
    </location>
</feature>
<organism evidence="3 4">
    <name type="scientific">Pediococcus pentosaceus</name>
    <dbReference type="NCBI Taxonomy" id="1255"/>
    <lineage>
        <taxon>Bacteria</taxon>
        <taxon>Bacillati</taxon>
        <taxon>Bacillota</taxon>
        <taxon>Bacilli</taxon>
        <taxon>Lactobacillales</taxon>
        <taxon>Lactobacillaceae</taxon>
        <taxon>Pediococcus</taxon>
    </lineage>
</organism>
<feature type="domain" description="Thoeris anti-defense 2-like" evidence="2">
    <location>
        <begin position="1"/>
        <end position="65"/>
    </location>
</feature>
<evidence type="ECO:0000313" key="4">
    <source>
        <dbReference type="Proteomes" id="UP000196118"/>
    </source>
</evidence>
<feature type="compositionally biased region" description="Basic and acidic residues" evidence="1">
    <location>
        <begin position="1"/>
        <end position="12"/>
    </location>
</feature>
<proteinExistence type="predicted"/>
<dbReference type="EMBL" id="CP021474">
    <property type="protein sequence ID" value="ARW19684.1"/>
    <property type="molecule type" value="Genomic_DNA"/>
</dbReference>
<dbReference type="Proteomes" id="UP000196118">
    <property type="component" value="Chromosome"/>
</dbReference>
<evidence type="ECO:0000313" key="3">
    <source>
        <dbReference type="EMBL" id="ARW19684.1"/>
    </source>
</evidence>
<accession>A0A1Y0VQE5</accession>
<dbReference type="Pfam" id="PF11195">
    <property type="entry name" value="Tad2-like"/>
    <property type="match status" value="1"/>
</dbReference>
<name>A0A1Y0VQE5_PEDPE</name>
<evidence type="ECO:0000259" key="2">
    <source>
        <dbReference type="Pfam" id="PF11195"/>
    </source>
</evidence>
<gene>
    <name evidence="3" type="ORF">S100892_01111</name>
</gene>
<evidence type="ECO:0000256" key="1">
    <source>
        <dbReference type="SAM" id="MobiDB-lite"/>
    </source>
</evidence>
<protein>
    <recommendedName>
        <fullName evidence="2">Thoeris anti-defense 2-like domain-containing protein</fullName>
    </recommendedName>
</protein>
<dbReference type="InterPro" id="IPR021361">
    <property type="entry name" value="Tad2-like_dom"/>
</dbReference>
<reference evidence="3 4" key="1">
    <citation type="submission" date="2017-05" db="EMBL/GenBank/DDBJ databases">
        <title>Genome sequence of Pediococcus pentosaceus strain SRCM100892.</title>
        <authorList>
            <person name="Cho S.H."/>
        </authorList>
    </citation>
    <scope>NUCLEOTIDE SEQUENCE [LARGE SCALE GENOMIC DNA]</scope>
    <source>
        <strain evidence="3 4">SRCM100892</strain>
    </source>
</reference>
<dbReference type="AlphaFoldDB" id="A0A1Y0VQE5"/>
<dbReference type="RefSeq" id="WP_094104443.1">
    <property type="nucleotide sequence ID" value="NZ_CP085178.1"/>
</dbReference>